<evidence type="ECO:0000256" key="2">
    <source>
        <dbReference type="ARBA" id="ARBA00022679"/>
    </source>
</evidence>
<dbReference type="Proteomes" id="UP000248857">
    <property type="component" value="Unassembled WGS sequence"/>
</dbReference>
<name>A0A2W1JNK7_9CYAN</name>
<dbReference type="EMBL" id="PQWO01000036">
    <property type="protein sequence ID" value="PZD70487.1"/>
    <property type="molecule type" value="Genomic_DNA"/>
</dbReference>
<accession>A0A2W1JNK7</accession>
<organism evidence="4 5">
    <name type="scientific">Acaryochloris thomasi RCC1774</name>
    <dbReference type="NCBI Taxonomy" id="1764569"/>
    <lineage>
        <taxon>Bacteria</taxon>
        <taxon>Bacillati</taxon>
        <taxon>Cyanobacteriota</taxon>
        <taxon>Cyanophyceae</taxon>
        <taxon>Acaryochloridales</taxon>
        <taxon>Acaryochloridaceae</taxon>
        <taxon>Acaryochloris</taxon>
        <taxon>Acaryochloris thomasi</taxon>
    </lineage>
</organism>
<keyword evidence="2" id="KW-0808">Transferase</keyword>
<dbReference type="AlphaFoldDB" id="A0A2W1JNK7"/>
<gene>
    <name evidence="4" type="ORF">C1752_12058</name>
</gene>
<reference evidence="4 5" key="1">
    <citation type="journal article" date="2018" name="Sci. Rep.">
        <title>A novel species of the marine cyanobacterium Acaryochloris with a unique pigment content and lifestyle.</title>
        <authorList>
            <person name="Partensky F."/>
            <person name="Six C."/>
            <person name="Ratin M."/>
            <person name="Garczarek L."/>
            <person name="Vaulot D."/>
            <person name="Probert I."/>
            <person name="Calteau A."/>
            <person name="Gourvil P."/>
            <person name="Marie D."/>
            <person name="Grebert T."/>
            <person name="Bouchier C."/>
            <person name="Le Panse S."/>
            <person name="Gachenot M."/>
            <person name="Rodriguez F."/>
            <person name="Garrido J.L."/>
        </authorList>
    </citation>
    <scope>NUCLEOTIDE SEQUENCE [LARGE SCALE GENOMIC DNA]</scope>
    <source>
        <strain evidence="4 5">RCC1774</strain>
    </source>
</reference>
<sequence length="264" mass="30828">MNKLLVIALRIFRYVTYGPTDIYVVSYPKSGRTWLQSLIRKYLSLKYDLPEIEILSPKLLTKGIGLPRIKFTHDETHFSALLKYDKLSTSKRKFHGKKVLLIKRNIKDTLVSSYFHTTKRSKDFEGTISEFIRSDEFGVLKILKFYDIWLQNQDRPRTYISIQYEDLHTAPKDTLMKVLSFLGELNISEEYVDRSIEYCSFKNLNKLESKNKLKTAVLGQANTKDPDSFLIRKGKVGGHLDYLSQEDIEFIDKTIDQGMEAQQY</sequence>
<dbReference type="InterPro" id="IPR027417">
    <property type="entry name" value="P-loop_NTPase"/>
</dbReference>
<evidence type="ECO:0000259" key="3">
    <source>
        <dbReference type="Pfam" id="PF00685"/>
    </source>
</evidence>
<feature type="domain" description="Sulfotransferase" evidence="3">
    <location>
        <begin position="19"/>
        <end position="260"/>
    </location>
</feature>
<evidence type="ECO:0000313" key="4">
    <source>
        <dbReference type="EMBL" id="PZD70487.1"/>
    </source>
</evidence>
<dbReference type="Pfam" id="PF00685">
    <property type="entry name" value="Sulfotransfer_1"/>
    <property type="match status" value="1"/>
</dbReference>
<dbReference type="InterPro" id="IPR000863">
    <property type="entry name" value="Sulfotransferase_dom"/>
</dbReference>
<protein>
    <recommendedName>
        <fullName evidence="3">Sulfotransferase domain-containing protein</fullName>
    </recommendedName>
</protein>
<dbReference type="RefSeq" id="WP_110989000.1">
    <property type="nucleotide sequence ID" value="NZ_CAWNWM010000036.1"/>
</dbReference>
<keyword evidence="5" id="KW-1185">Reference proteome</keyword>
<evidence type="ECO:0000313" key="5">
    <source>
        <dbReference type="Proteomes" id="UP000248857"/>
    </source>
</evidence>
<dbReference type="PANTHER" id="PTHR11783">
    <property type="entry name" value="SULFOTRANSFERASE SULT"/>
    <property type="match status" value="1"/>
</dbReference>
<dbReference type="GO" id="GO:0008146">
    <property type="term" value="F:sulfotransferase activity"/>
    <property type="evidence" value="ECO:0007669"/>
    <property type="project" value="InterPro"/>
</dbReference>
<comment type="similarity">
    <text evidence="1">Belongs to the sulfotransferase 1 family.</text>
</comment>
<dbReference type="OrthoDB" id="8446141at2"/>
<comment type="caution">
    <text evidence="4">The sequence shown here is derived from an EMBL/GenBank/DDBJ whole genome shotgun (WGS) entry which is preliminary data.</text>
</comment>
<dbReference type="SUPFAM" id="SSF52540">
    <property type="entry name" value="P-loop containing nucleoside triphosphate hydrolases"/>
    <property type="match status" value="1"/>
</dbReference>
<evidence type="ECO:0000256" key="1">
    <source>
        <dbReference type="ARBA" id="ARBA00005771"/>
    </source>
</evidence>
<proteinExistence type="inferred from homology"/>
<dbReference type="Gene3D" id="3.40.50.300">
    <property type="entry name" value="P-loop containing nucleotide triphosphate hydrolases"/>
    <property type="match status" value="1"/>
</dbReference>